<name>A0A1A8I9P0_NOTKU</name>
<dbReference type="AlphaFoldDB" id="A0A1A8I9P0"/>
<dbReference type="InterPro" id="IPR004244">
    <property type="entry name" value="Transposase_22"/>
</dbReference>
<dbReference type="PANTHER" id="PTHR11505">
    <property type="entry name" value="L1 TRANSPOSABLE ELEMENT-RELATED"/>
    <property type="match status" value="1"/>
</dbReference>
<feature type="region of interest" description="Disordered" evidence="2">
    <location>
        <begin position="1"/>
        <end position="31"/>
    </location>
</feature>
<dbReference type="EMBL" id="HAED01007934">
    <property type="protein sequence ID" value="SBQ94146.1"/>
    <property type="molecule type" value="Transcribed_RNA"/>
</dbReference>
<proteinExistence type="predicted"/>
<organism evidence="3">
    <name type="scientific">Nothobranchius kuhntae</name>
    <name type="common">Beira killifish</name>
    <dbReference type="NCBI Taxonomy" id="321403"/>
    <lineage>
        <taxon>Eukaryota</taxon>
        <taxon>Metazoa</taxon>
        <taxon>Chordata</taxon>
        <taxon>Craniata</taxon>
        <taxon>Vertebrata</taxon>
        <taxon>Euteleostomi</taxon>
        <taxon>Actinopterygii</taxon>
        <taxon>Neopterygii</taxon>
        <taxon>Teleostei</taxon>
        <taxon>Neoteleostei</taxon>
        <taxon>Acanthomorphata</taxon>
        <taxon>Ovalentaria</taxon>
        <taxon>Atherinomorphae</taxon>
        <taxon>Cyprinodontiformes</taxon>
        <taxon>Nothobranchiidae</taxon>
        <taxon>Nothobranchius</taxon>
    </lineage>
</organism>
<feature type="coiled-coil region" evidence="1">
    <location>
        <begin position="55"/>
        <end position="96"/>
    </location>
</feature>
<reference evidence="3" key="2">
    <citation type="submission" date="2016-06" db="EMBL/GenBank/DDBJ databases">
        <title>The genome of a short-lived fish provides insights into sex chromosome evolution and the genetic control of aging.</title>
        <authorList>
            <person name="Reichwald K."/>
            <person name="Felder M."/>
            <person name="Petzold A."/>
            <person name="Koch P."/>
            <person name="Groth M."/>
            <person name="Platzer M."/>
        </authorList>
    </citation>
    <scope>NUCLEOTIDE SEQUENCE</scope>
    <source>
        <tissue evidence="3">Brain</tissue>
    </source>
</reference>
<reference evidence="3" key="1">
    <citation type="submission" date="2016-05" db="EMBL/GenBank/DDBJ databases">
        <authorList>
            <person name="Lavstsen T."/>
            <person name="Jespersen J.S."/>
        </authorList>
    </citation>
    <scope>NUCLEOTIDE SEQUENCE</scope>
    <source>
        <tissue evidence="3">Brain</tissue>
    </source>
</reference>
<accession>A0A1A8I9P0</accession>
<protein>
    <submittedName>
        <fullName evidence="3">Ring finger protein 40</fullName>
    </submittedName>
</protein>
<gene>
    <name evidence="3" type="primary">RNF40</name>
</gene>
<dbReference type="Gene3D" id="1.20.5.170">
    <property type="match status" value="1"/>
</dbReference>
<keyword evidence="1" id="KW-0175">Coiled coil</keyword>
<sequence>MGPKKSAAEAETPAGTKRSRPQDSPEASSPRKDILELLDSIDKRLLGFEGRLHLLEVLHQEFQNLRQSLEFSQEQVERLAAENASLRESVSSLEEGMTRITQDNKTLKETVLDLQARSMRDNLEFAGLPEQTGGAENCEHTIKNFLQTEMKIPEETIKNITFHRVHRLGAKRGDSRRPRPIVAKFEHFKQKDLVKSHGRELKGKDFSVNDQFPKEILDRRRVLFPLRKKFIQDGKRAVISVDKLYVDNKLYKERGVTDWLY</sequence>
<evidence type="ECO:0000256" key="2">
    <source>
        <dbReference type="SAM" id="MobiDB-lite"/>
    </source>
</evidence>
<evidence type="ECO:0000313" key="3">
    <source>
        <dbReference type="EMBL" id="SBQ94146.1"/>
    </source>
</evidence>
<evidence type="ECO:0000256" key="1">
    <source>
        <dbReference type="SAM" id="Coils"/>
    </source>
</evidence>
<dbReference type="Gene3D" id="3.30.70.1820">
    <property type="entry name" value="L1 transposable element, RRM domain"/>
    <property type="match status" value="1"/>
</dbReference>